<dbReference type="RefSeq" id="WP_344641595.1">
    <property type="nucleotide sequence ID" value="NZ_BAAATR010000122.1"/>
</dbReference>
<evidence type="ECO:0000313" key="4">
    <source>
        <dbReference type="Proteomes" id="UP001500305"/>
    </source>
</evidence>
<evidence type="ECO:0000256" key="1">
    <source>
        <dbReference type="SAM" id="MobiDB-lite"/>
    </source>
</evidence>
<sequence length="211" mass="21066">MKANRLAAAVVATVFVGLVLTACGPDETNGAAGSPTAGAAASTGGGAQPVPAISTAPTGAAKPTSTAKPSGKPTGVKPSGGATAGQDCTAAAKQGLAGQVVVEATDNGYQTSVWMKAKPTKFVCGSDVPDDGYHESYGSPVVYTFSNDVKTYVLKGATPVPVSLDAFMKQQDDCLHNPSVVAAPGGCFGNQYLITASSQNVITSITQAYHP</sequence>
<name>A0ABN3F3G5_9ACTN</name>
<feature type="compositionally biased region" description="Low complexity" evidence="1">
    <location>
        <begin position="30"/>
        <end position="42"/>
    </location>
</feature>
<dbReference type="EMBL" id="BAAATR010000122">
    <property type="protein sequence ID" value="GAA2283461.1"/>
    <property type="molecule type" value="Genomic_DNA"/>
</dbReference>
<feature type="region of interest" description="Disordered" evidence="1">
    <location>
        <begin position="29"/>
        <end position="84"/>
    </location>
</feature>
<proteinExistence type="predicted"/>
<keyword evidence="2" id="KW-0732">Signal</keyword>
<protein>
    <recommendedName>
        <fullName evidence="5">Lipoprotein</fullName>
    </recommendedName>
</protein>
<comment type="caution">
    <text evidence="3">The sequence shown here is derived from an EMBL/GenBank/DDBJ whole genome shotgun (WGS) entry which is preliminary data.</text>
</comment>
<evidence type="ECO:0000256" key="2">
    <source>
        <dbReference type="SAM" id="SignalP"/>
    </source>
</evidence>
<dbReference type="PROSITE" id="PS51257">
    <property type="entry name" value="PROKAR_LIPOPROTEIN"/>
    <property type="match status" value="1"/>
</dbReference>
<evidence type="ECO:0008006" key="5">
    <source>
        <dbReference type="Google" id="ProtNLM"/>
    </source>
</evidence>
<evidence type="ECO:0000313" key="3">
    <source>
        <dbReference type="EMBL" id="GAA2283461.1"/>
    </source>
</evidence>
<organism evidence="3 4">
    <name type="scientific">Kitasatospora cystarginea</name>
    <dbReference type="NCBI Taxonomy" id="58350"/>
    <lineage>
        <taxon>Bacteria</taxon>
        <taxon>Bacillati</taxon>
        <taxon>Actinomycetota</taxon>
        <taxon>Actinomycetes</taxon>
        <taxon>Kitasatosporales</taxon>
        <taxon>Streptomycetaceae</taxon>
        <taxon>Kitasatospora</taxon>
    </lineage>
</organism>
<keyword evidence="4" id="KW-1185">Reference proteome</keyword>
<gene>
    <name evidence="3" type="ORF">GCM10010430_81060</name>
</gene>
<dbReference type="Proteomes" id="UP001500305">
    <property type="component" value="Unassembled WGS sequence"/>
</dbReference>
<reference evidence="3 4" key="1">
    <citation type="journal article" date="2019" name="Int. J. Syst. Evol. Microbiol.">
        <title>The Global Catalogue of Microorganisms (GCM) 10K type strain sequencing project: providing services to taxonomists for standard genome sequencing and annotation.</title>
        <authorList>
            <consortium name="The Broad Institute Genomics Platform"/>
            <consortium name="The Broad Institute Genome Sequencing Center for Infectious Disease"/>
            <person name="Wu L."/>
            <person name="Ma J."/>
        </authorList>
    </citation>
    <scope>NUCLEOTIDE SEQUENCE [LARGE SCALE GENOMIC DNA]</scope>
    <source>
        <strain evidence="3 4">JCM 7356</strain>
    </source>
</reference>
<feature type="chain" id="PRO_5046650331" description="Lipoprotein" evidence="2">
    <location>
        <begin position="23"/>
        <end position="211"/>
    </location>
</feature>
<accession>A0ABN3F3G5</accession>
<feature type="signal peptide" evidence="2">
    <location>
        <begin position="1"/>
        <end position="22"/>
    </location>
</feature>